<sequence length="1140" mass="124981">MLVGRDLGLPNLVVLVVVFLVLPAIGFVIRQKWRHAEARREEIKRLLVLASEEAARAEIEANQGYFYTATASSSVPASDSGWVPASDSGWVPAPESAWVPTAKSAWIPPTTTSVPLVSTVKPPYQCAVCFSPTSTRCAKCKAVRYCSGRCQIVHWRQGHKDECRPYVAVSPIKDVSGSSSKQGDGKDSDENLQDENFHEGLHHKDDAGIQSHAHGPETGTNFQSASESSYEEYSTFSTSNKSSTETSSDSSGDSGRMDAHQFVDVTSENFATVKPERQSLVSPARKSTGSVKINQNKSNLSDEDTRSGVTSSSSQADGDSYGPSLSEPSTNSSGFWNGVIHSKKSSSDELDGFEPSSSNGTTNKNQTGSWASSGLSSKVTKSGYNSNNMKGVAVTSVILEDNSISNGLGSKKPSEEPISTKQPTYTSEVLEHRNVVVDSDLPQSMYKETKVSPSSAGEHSTIKYSKASGGMPSAIPERSNHVINNKSSISPPPESTRVVSSSSKVFDTHLTSSTSRLVSQSTKPVMVQDGKNRAVTCSSKLTENSGSARNGLKTSMLKVVDQLKPSKVSRHCSVRAESETAHRYSCKVLFSYEMFVKLYNWKKVELQPFGLINCGNSCYANAVLQCLTYTPPLNAYLLEGLHSKTCDKRDWCFACEFEGLVLKAKDGTSPLSPIRILSQIENIGSNLGHGREEDAHEFLRYAIDTLQSVCLKEAGTNASNPLEEETTLIGLTFGGYLRSKIKCMKCGGKSERHERMMDLTVEIEGDIRTLEEALDKFTCTEILDGENKYKCSRCKSYEKAKKTLTLLEAPNVLTIALKRFQSGKYGKLNKPIHFPEILDMAPYVSGTSDKSPIYRLYGVVVHVDVMNAAFSGHYVCYVKNVENRWFKIDDSRVKEVDLQTVLTKGAYMLLYARCSPRAPRLIRGLLMRQHHDPKKHKVATSFTSRSQPTEPWDINQPAIRHRSLEEESSSSDSSGIFSESCSCSTESSHRDSSSIEDWEQEYWNNNSSSPPWRNVHLNSSDSDTSSSSSSFPSPLYSRRERSNMGPGVLYPDDDQCRNLSCSSSCREANVDRLGGRPIINPSETSKPTLRRSTTRYAQRLAGRRGLGPAGRAGTGARWLEPGGLKLQRAPEAVAKRLSNG</sequence>
<dbReference type="GO" id="GO:0004843">
    <property type="term" value="F:cysteine-type deubiquitinase activity"/>
    <property type="evidence" value="ECO:0007669"/>
    <property type="project" value="UniProtKB-EC"/>
</dbReference>
<evidence type="ECO:0000313" key="16">
    <source>
        <dbReference type="EMBL" id="KAJ9545362.1"/>
    </source>
</evidence>
<evidence type="ECO:0000313" key="17">
    <source>
        <dbReference type="Proteomes" id="UP001172457"/>
    </source>
</evidence>
<reference evidence="16" key="1">
    <citation type="submission" date="2023-03" db="EMBL/GenBank/DDBJ databases">
        <title>Chromosome-scale reference genome and RAD-based genetic map of yellow starthistle (Centaurea solstitialis) reveal putative structural variation and QTLs associated with invader traits.</title>
        <authorList>
            <person name="Reatini B."/>
            <person name="Cang F.A."/>
            <person name="Jiang Q."/>
            <person name="Mckibben M.T.W."/>
            <person name="Barker M.S."/>
            <person name="Rieseberg L.H."/>
            <person name="Dlugosch K.M."/>
        </authorList>
    </citation>
    <scope>NUCLEOTIDE SEQUENCE</scope>
    <source>
        <strain evidence="16">CAN-66</strain>
        <tissue evidence="16">Leaf</tissue>
    </source>
</reference>
<evidence type="ECO:0000256" key="8">
    <source>
        <dbReference type="ARBA" id="ARBA00022801"/>
    </source>
</evidence>
<dbReference type="InterPro" id="IPR001394">
    <property type="entry name" value="Peptidase_C19_UCH"/>
</dbReference>
<evidence type="ECO:0000256" key="2">
    <source>
        <dbReference type="ARBA" id="ARBA00009085"/>
    </source>
</evidence>
<name>A0AA38W1B6_9ASTR</name>
<evidence type="ECO:0000256" key="9">
    <source>
        <dbReference type="ARBA" id="ARBA00022807"/>
    </source>
</evidence>
<dbReference type="Proteomes" id="UP001172457">
    <property type="component" value="Chromosome 6"/>
</dbReference>
<feature type="region of interest" description="Disordered" evidence="12">
    <location>
        <begin position="1007"/>
        <end position="1048"/>
    </location>
</feature>
<dbReference type="FunFam" id="6.10.140.2220:FF:000006">
    <property type="entry name" value="Ubiquitin carboxyl-terminal hydrolase 15"/>
    <property type="match status" value="1"/>
</dbReference>
<dbReference type="PROSITE" id="PS50235">
    <property type="entry name" value="USP_3"/>
    <property type="match status" value="1"/>
</dbReference>
<evidence type="ECO:0000256" key="6">
    <source>
        <dbReference type="ARBA" id="ARBA00022771"/>
    </source>
</evidence>
<evidence type="ECO:0000256" key="12">
    <source>
        <dbReference type="SAM" id="MobiDB-lite"/>
    </source>
</evidence>
<keyword evidence="13" id="KW-1133">Transmembrane helix</keyword>
<dbReference type="GO" id="GO:0005634">
    <property type="term" value="C:nucleus"/>
    <property type="evidence" value="ECO:0007669"/>
    <property type="project" value="TreeGrafter"/>
</dbReference>
<keyword evidence="10" id="KW-0862">Zinc</keyword>
<keyword evidence="9" id="KW-0788">Thiol protease</keyword>
<keyword evidence="17" id="KW-1185">Reference proteome</keyword>
<dbReference type="SUPFAM" id="SSF144232">
    <property type="entry name" value="HIT/MYND zinc finger-like"/>
    <property type="match status" value="1"/>
</dbReference>
<evidence type="ECO:0000256" key="3">
    <source>
        <dbReference type="ARBA" id="ARBA00012759"/>
    </source>
</evidence>
<dbReference type="InterPro" id="IPR038765">
    <property type="entry name" value="Papain-like_cys_pep_sf"/>
</dbReference>
<feature type="domain" description="MYND-type" evidence="15">
    <location>
        <begin position="126"/>
        <end position="163"/>
    </location>
</feature>
<dbReference type="GO" id="GO:0006508">
    <property type="term" value="P:proteolysis"/>
    <property type="evidence" value="ECO:0007669"/>
    <property type="project" value="UniProtKB-KW"/>
</dbReference>
<keyword evidence="4" id="KW-0645">Protease</keyword>
<feature type="compositionally biased region" description="Gly residues" evidence="12">
    <location>
        <begin position="1104"/>
        <end position="1113"/>
    </location>
</feature>
<evidence type="ECO:0000259" key="14">
    <source>
        <dbReference type="PROSITE" id="PS50235"/>
    </source>
</evidence>
<evidence type="ECO:0000256" key="5">
    <source>
        <dbReference type="ARBA" id="ARBA00022723"/>
    </source>
</evidence>
<dbReference type="PANTHER" id="PTHR24006">
    <property type="entry name" value="UBIQUITIN CARBOXYL-TERMINAL HYDROLASE"/>
    <property type="match status" value="1"/>
</dbReference>
<dbReference type="AlphaFoldDB" id="A0AA38W1B6"/>
<gene>
    <name evidence="16" type="ORF">OSB04_025069</name>
</gene>
<comment type="caution">
    <text evidence="16">The sequence shown here is derived from an EMBL/GenBank/DDBJ whole genome shotgun (WGS) entry which is preliminary data.</text>
</comment>
<keyword evidence="13" id="KW-0472">Membrane</keyword>
<dbReference type="Gene3D" id="3.90.70.10">
    <property type="entry name" value="Cysteine proteinases"/>
    <property type="match status" value="1"/>
</dbReference>
<dbReference type="Pfam" id="PF00443">
    <property type="entry name" value="UCH"/>
    <property type="match status" value="1"/>
</dbReference>
<keyword evidence="8" id="KW-0378">Hydrolase</keyword>
<feature type="region of interest" description="Disordered" evidence="12">
    <location>
        <begin position="932"/>
        <end position="956"/>
    </location>
</feature>
<feature type="region of interest" description="Disordered" evidence="12">
    <location>
        <begin position="206"/>
        <end position="387"/>
    </location>
</feature>
<keyword evidence="5" id="KW-0479">Metal-binding</keyword>
<evidence type="ECO:0000256" key="7">
    <source>
        <dbReference type="ARBA" id="ARBA00022786"/>
    </source>
</evidence>
<dbReference type="FunFam" id="3.90.70.10:FF:000026">
    <property type="entry name" value="Ubiquitin carboxyl-terminal hydrolase 15"/>
    <property type="match status" value="1"/>
</dbReference>
<evidence type="ECO:0000259" key="15">
    <source>
        <dbReference type="PROSITE" id="PS50865"/>
    </source>
</evidence>
<protein>
    <recommendedName>
        <fullName evidence="3">ubiquitinyl hydrolase 1</fullName>
        <ecNumber evidence="3">3.4.19.12</ecNumber>
    </recommendedName>
</protein>
<comment type="similarity">
    <text evidence="2">Belongs to the peptidase C19 family.</text>
</comment>
<dbReference type="InterPro" id="IPR002893">
    <property type="entry name" value="Znf_MYND"/>
</dbReference>
<proteinExistence type="inferred from homology"/>
<feature type="region of interest" description="Disordered" evidence="12">
    <location>
        <begin position="174"/>
        <end position="193"/>
    </location>
</feature>
<evidence type="ECO:0000256" key="11">
    <source>
        <dbReference type="PROSITE-ProRule" id="PRU00134"/>
    </source>
</evidence>
<feature type="compositionally biased region" description="Polar residues" evidence="12">
    <location>
        <begin position="307"/>
        <end position="317"/>
    </location>
</feature>
<dbReference type="GO" id="GO:0005829">
    <property type="term" value="C:cytosol"/>
    <property type="evidence" value="ECO:0007669"/>
    <property type="project" value="TreeGrafter"/>
</dbReference>
<feature type="compositionally biased region" description="Polar residues" evidence="12">
    <location>
        <begin position="355"/>
        <end position="387"/>
    </location>
</feature>
<dbReference type="InterPro" id="IPR018200">
    <property type="entry name" value="USP_CS"/>
</dbReference>
<feature type="domain" description="USP" evidence="14">
    <location>
        <begin position="609"/>
        <end position="914"/>
    </location>
</feature>
<dbReference type="GO" id="GO:0016579">
    <property type="term" value="P:protein deubiquitination"/>
    <property type="evidence" value="ECO:0007669"/>
    <property type="project" value="InterPro"/>
</dbReference>
<dbReference type="Pfam" id="PF01753">
    <property type="entry name" value="zf-MYND"/>
    <property type="match status" value="1"/>
</dbReference>
<dbReference type="EC" id="3.4.19.12" evidence="3"/>
<dbReference type="CDD" id="cd02661">
    <property type="entry name" value="Peptidase_C19E"/>
    <property type="match status" value="1"/>
</dbReference>
<dbReference type="InterPro" id="IPR050164">
    <property type="entry name" value="Peptidase_C19"/>
</dbReference>
<feature type="compositionally biased region" description="Basic and acidic residues" evidence="12">
    <location>
        <begin position="183"/>
        <end position="193"/>
    </location>
</feature>
<evidence type="ECO:0000256" key="10">
    <source>
        <dbReference type="ARBA" id="ARBA00022833"/>
    </source>
</evidence>
<feature type="region of interest" description="Disordered" evidence="12">
    <location>
        <begin position="1102"/>
        <end position="1123"/>
    </location>
</feature>
<dbReference type="SUPFAM" id="SSF54001">
    <property type="entry name" value="Cysteine proteinases"/>
    <property type="match status" value="1"/>
</dbReference>
<feature type="transmembrane region" description="Helical" evidence="13">
    <location>
        <begin position="12"/>
        <end position="29"/>
    </location>
</feature>
<feature type="compositionally biased region" description="Low complexity" evidence="12">
    <location>
        <begin position="224"/>
        <end position="254"/>
    </location>
</feature>
<dbReference type="PANTHER" id="PTHR24006:SF874">
    <property type="entry name" value="UBIQUITIN CARBOXYL-TERMINAL HYDROLASE 16"/>
    <property type="match status" value="1"/>
</dbReference>
<feature type="compositionally biased region" description="Polar residues" evidence="12">
    <location>
        <begin position="326"/>
        <end position="335"/>
    </location>
</feature>
<accession>A0AA38W1B6</accession>
<keyword evidence="7" id="KW-0833">Ubl conjugation pathway</keyword>
<feature type="compositionally biased region" description="Polar residues" evidence="12">
    <location>
        <begin position="940"/>
        <end position="949"/>
    </location>
</feature>
<comment type="catalytic activity">
    <reaction evidence="1">
        <text>Thiol-dependent hydrolysis of ester, thioester, amide, peptide and isopeptide bonds formed by the C-terminal Gly of ubiquitin (a 76-residue protein attached to proteins as an intracellular targeting signal).</text>
        <dbReference type="EC" id="3.4.19.12"/>
    </reaction>
</comment>
<evidence type="ECO:0000256" key="4">
    <source>
        <dbReference type="ARBA" id="ARBA00022670"/>
    </source>
</evidence>
<organism evidence="16 17">
    <name type="scientific">Centaurea solstitialis</name>
    <name type="common">yellow star-thistle</name>
    <dbReference type="NCBI Taxonomy" id="347529"/>
    <lineage>
        <taxon>Eukaryota</taxon>
        <taxon>Viridiplantae</taxon>
        <taxon>Streptophyta</taxon>
        <taxon>Embryophyta</taxon>
        <taxon>Tracheophyta</taxon>
        <taxon>Spermatophyta</taxon>
        <taxon>Magnoliopsida</taxon>
        <taxon>eudicotyledons</taxon>
        <taxon>Gunneridae</taxon>
        <taxon>Pentapetalae</taxon>
        <taxon>asterids</taxon>
        <taxon>campanulids</taxon>
        <taxon>Asterales</taxon>
        <taxon>Asteraceae</taxon>
        <taxon>Carduoideae</taxon>
        <taxon>Cardueae</taxon>
        <taxon>Centaureinae</taxon>
        <taxon>Centaurea</taxon>
    </lineage>
</organism>
<dbReference type="PROSITE" id="PS50865">
    <property type="entry name" value="ZF_MYND_2"/>
    <property type="match status" value="1"/>
</dbReference>
<dbReference type="Gene3D" id="6.10.140.2220">
    <property type="match status" value="1"/>
</dbReference>
<dbReference type="PROSITE" id="PS01360">
    <property type="entry name" value="ZF_MYND_1"/>
    <property type="match status" value="1"/>
</dbReference>
<keyword evidence="13" id="KW-0812">Transmembrane</keyword>
<evidence type="ECO:0000256" key="1">
    <source>
        <dbReference type="ARBA" id="ARBA00000707"/>
    </source>
</evidence>
<keyword evidence="6 11" id="KW-0863">Zinc-finger</keyword>
<feature type="compositionally biased region" description="Low complexity" evidence="12">
    <location>
        <begin position="1019"/>
        <end position="1034"/>
    </location>
</feature>
<dbReference type="InterPro" id="IPR028889">
    <property type="entry name" value="USP"/>
</dbReference>
<dbReference type="PROSITE" id="PS00972">
    <property type="entry name" value="USP_1"/>
    <property type="match status" value="1"/>
</dbReference>
<feature type="compositionally biased region" description="Polar residues" evidence="12">
    <location>
        <begin position="279"/>
        <end position="299"/>
    </location>
</feature>
<dbReference type="GO" id="GO:0008270">
    <property type="term" value="F:zinc ion binding"/>
    <property type="evidence" value="ECO:0007669"/>
    <property type="project" value="UniProtKB-KW"/>
</dbReference>
<dbReference type="EMBL" id="JARYMX010000006">
    <property type="protein sequence ID" value="KAJ9545362.1"/>
    <property type="molecule type" value="Genomic_DNA"/>
</dbReference>
<evidence type="ECO:0000256" key="13">
    <source>
        <dbReference type="SAM" id="Phobius"/>
    </source>
</evidence>